<keyword evidence="4" id="KW-0560">Oxidoreductase</keyword>
<dbReference type="OrthoDB" id="1879366at2759"/>
<dbReference type="InterPro" id="IPR011032">
    <property type="entry name" value="GroES-like_sf"/>
</dbReference>
<dbReference type="FunFam" id="3.40.50.720:FF:000022">
    <property type="entry name" value="Cinnamyl alcohol dehydrogenase"/>
    <property type="match status" value="1"/>
</dbReference>
<dbReference type="GO" id="GO:0008270">
    <property type="term" value="F:zinc ion binding"/>
    <property type="evidence" value="ECO:0007669"/>
    <property type="project" value="InterPro"/>
</dbReference>
<dbReference type="SUPFAM" id="SSF50129">
    <property type="entry name" value="GroES-like"/>
    <property type="match status" value="1"/>
</dbReference>
<evidence type="ECO:0000256" key="5">
    <source>
        <dbReference type="RuleBase" id="RU361277"/>
    </source>
</evidence>
<protein>
    <recommendedName>
        <fullName evidence="6">Enoyl reductase (ER) domain-containing protein</fullName>
    </recommendedName>
</protein>
<proteinExistence type="inferred from homology"/>
<feature type="domain" description="Enoyl reductase (ER)" evidence="6">
    <location>
        <begin position="11"/>
        <end position="344"/>
    </location>
</feature>
<dbReference type="Pfam" id="PF00107">
    <property type="entry name" value="ADH_zinc_N"/>
    <property type="match status" value="1"/>
</dbReference>
<dbReference type="EMBL" id="CM035436">
    <property type="protein sequence ID" value="KAH7289270.1"/>
    <property type="molecule type" value="Genomic_DNA"/>
</dbReference>
<dbReference type="InterPro" id="IPR047109">
    <property type="entry name" value="CAD-like"/>
</dbReference>
<dbReference type="Gene3D" id="3.90.180.10">
    <property type="entry name" value="Medium-chain alcohol dehydrogenases, catalytic domain"/>
    <property type="match status" value="1"/>
</dbReference>
<comment type="cofactor">
    <cofactor evidence="1 5">
        <name>Zn(2+)</name>
        <dbReference type="ChEBI" id="CHEBI:29105"/>
    </cofactor>
</comment>
<comment type="similarity">
    <text evidence="5">Belongs to the zinc-containing alcohol dehydrogenase family.</text>
</comment>
<dbReference type="PANTHER" id="PTHR42683">
    <property type="entry name" value="ALDEHYDE REDUCTASE"/>
    <property type="match status" value="1"/>
</dbReference>
<gene>
    <name evidence="7" type="ORF">KP509_31G067400</name>
</gene>
<reference evidence="7" key="1">
    <citation type="submission" date="2021-08" db="EMBL/GenBank/DDBJ databases">
        <title>WGS assembly of Ceratopteris richardii.</title>
        <authorList>
            <person name="Marchant D.B."/>
            <person name="Chen G."/>
            <person name="Jenkins J."/>
            <person name="Shu S."/>
            <person name="Leebens-Mack J."/>
            <person name="Grimwood J."/>
            <person name="Schmutz J."/>
            <person name="Soltis P."/>
            <person name="Soltis D."/>
            <person name="Chen Z.-H."/>
        </authorList>
    </citation>
    <scope>NUCLEOTIDE SEQUENCE</scope>
    <source>
        <strain evidence="7">Whitten #5841</strain>
        <tissue evidence="7">Leaf</tissue>
    </source>
</reference>
<comment type="caution">
    <text evidence="7">The sequence shown here is derived from an EMBL/GenBank/DDBJ whole genome shotgun (WGS) entry which is preliminary data.</text>
</comment>
<evidence type="ECO:0000256" key="3">
    <source>
        <dbReference type="ARBA" id="ARBA00022833"/>
    </source>
</evidence>
<name>A0A8T2R052_CERRI</name>
<keyword evidence="8" id="KW-1185">Reference proteome</keyword>
<dbReference type="PROSITE" id="PS00059">
    <property type="entry name" value="ADH_ZINC"/>
    <property type="match status" value="1"/>
</dbReference>
<accession>A0A8T2R052</accession>
<dbReference type="InterPro" id="IPR002328">
    <property type="entry name" value="ADH_Zn_CS"/>
</dbReference>
<dbReference type="InterPro" id="IPR036291">
    <property type="entry name" value="NAD(P)-bd_dom_sf"/>
</dbReference>
<dbReference type="GO" id="GO:0009809">
    <property type="term" value="P:lignin biosynthetic process"/>
    <property type="evidence" value="ECO:0007669"/>
    <property type="project" value="UniProtKB-ARBA"/>
</dbReference>
<dbReference type="GO" id="GO:0016616">
    <property type="term" value="F:oxidoreductase activity, acting on the CH-OH group of donors, NAD or NADP as acceptor"/>
    <property type="evidence" value="ECO:0007669"/>
    <property type="project" value="InterPro"/>
</dbReference>
<dbReference type="CDD" id="cd05283">
    <property type="entry name" value="CAD1"/>
    <property type="match status" value="1"/>
</dbReference>
<dbReference type="SUPFAM" id="SSF51735">
    <property type="entry name" value="NAD(P)-binding Rossmann-fold domains"/>
    <property type="match status" value="1"/>
</dbReference>
<evidence type="ECO:0000313" key="7">
    <source>
        <dbReference type="EMBL" id="KAH7289270.1"/>
    </source>
</evidence>
<keyword evidence="2 5" id="KW-0479">Metal-binding</keyword>
<evidence type="ECO:0000256" key="2">
    <source>
        <dbReference type="ARBA" id="ARBA00022723"/>
    </source>
</evidence>
<keyword evidence="3 5" id="KW-0862">Zinc</keyword>
<evidence type="ECO:0000256" key="4">
    <source>
        <dbReference type="ARBA" id="ARBA00023002"/>
    </source>
</evidence>
<sequence>MAQFEVHGYAAQDSSGHLAPHTFTRRKAGPNDVVFKITHCGICHSDLHQIRDEWGGSIFPMVPGHELVGIVTEVGKDVTKFKVGDHVGVGCMVSSCGQCDACDKDVEQYCTKAVWTYNSLDEEKQPTYGGYSTFMVAKEKFVLRIPESLPLDGAAPLLCAGVTTYSPMRYFGMTEKGKRFGVVGLGGLGHMAVKFGKAFGLEVTIISTSPRKKTEAIDVLGAERFLVSSDKEAMKAAAKSLDYILDTVSAAHELDPLLNLLNVNGKLVLVGIPERPFQLPPGQVIFGRRLVGGSLIGGLKETQEMLDFCAEKNITSTIETISIDDVNKALERLAKSDVKYRFVIDMESLHRSSL</sequence>
<dbReference type="SMART" id="SM00829">
    <property type="entry name" value="PKS_ER"/>
    <property type="match status" value="1"/>
</dbReference>
<dbReference type="Gene3D" id="3.40.50.720">
    <property type="entry name" value="NAD(P)-binding Rossmann-like Domain"/>
    <property type="match status" value="1"/>
</dbReference>
<evidence type="ECO:0000256" key="1">
    <source>
        <dbReference type="ARBA" id="ARBA00001947"/>
    </source>
</evidence>
<dbReference type="Proteomes" id="UP000825935">
    <property type="component" value="Chromosome 31"/>
</dbReference>
<dbReference type="FunFam" id="3.90.180.10:FF:000004">
    <property type="entry name" value="probable cinnamyl alcohol dehydrogenase"/>
    <property type="match status" value="1"/>
</dbReference>
<dbReference type="AlphaFoldDB" id="A0A8T2R052"/>
<evidence type="ECO:0000313" key="8">
    <source>
        <dbReference type="Proteomes" id="UP000825935"/>
    </source>
</evidence>
<evidence type="ECO:0000259" key="6">
    <source>
        <dbReference type="SMART" id="SM00829"/>
    </source>
</evidence>
<dbReference type="InterPro" id="IPR013154">
    <property type="entry name" value="ADH-like_N"/>
</dbReference>
<dbReference type="Pfam" id="PF08240">
    <property type="entry name" value="ADH_N"/>
    <property type="match status" value="1"/>
</dbReference>
<organism evidence="7 8">
    <name type="scientific">Ceratopteris richardii</name>
    <name type="common">Triangle waterfern</name>
    <dbReference type="NCBI Taxonomy" id="49495"/>
    <lineage>
        <taxon>Eukaryota</taxon>
        <taxon>Viridiplantae</taxon>
        <taxon>Streptophyta</taxon>
        <taxon>Embryophyta</taxon>
        <taxon>Tracheophyta</taxon>
        <taxon>Polypodiopsida</taxon>
        <taxon>Polypodiidae</taxon>
        <taxon>Polypodiales</taxon>
        <taxon>Pteridineae</taxon>
        <taxon>Pteridaceae</taxon>
        <taxon>Parkerioideae</taxon>
        <taxon>Ceratopteris</taxon>
    </lineage>
</organism>
<dbReference type="InterPro" id="IPR013149">
    <property type="entry name" value="ADH-like_C"/>
</dbReference>
<dbReference type="OMA" id="CEDHAIW"/>
<dbReference type="InterPro" id="IPR020843">
    <property type="entry name" value="ER"/>
</dbReference>